<dbReference type="GO" id="GO:0022857">
    <property type="term" value="F:transmembrane transporter activity"/>
    <property type="evidence" value="ECO:0007669"/>
    <property type="project" value="InterPro"/>
</dbReference>
<gene>
    <name evidence="11" type="ORF">CHU95_21290</name>
</gene>
<evidence type="ECO:0000256" key="3">
    <source>
        <dbReference type="ARBA" id="ARBA00022448"/>
    </source>
</evidence>
<name>A0A255YR38_9PROT</name>
<evidence type="ECO:0000256" key="9">
    <source>
        <dbReference type="RuleBase" id="RU363032"/>
    </source>
</evidence>
<accession>A0A255YR38</accession>
<evidence type="ECO:0000256" key="2">
    <source>
        <dbReference type="ARBA" id="ARBA00010072"/>
    </source>
</evidence>
<dbReference type="InterPro" id="IPR051613">
    <property type="entry name" value="ABC_transp_permease_HisMQ"/>
</dbReference>
<dbReference type="Gene3D" id="1.10.3720.10">
    <property type="entry name" value="MetI-like"/>
    <property type="match status" value="1"/>
</dbReference>
<feature type="transmembrane region" description="Helical" evidence="9">
    <location>
        <begin position="154"/>
        <end position="173"/>
    </location>
</feature>
<keyword evidence="6 9" id="KW-0812">Transmembrane</keyword>
<organism evidence="11 12">
    <name type="scientific">Niveispirillum lacus</name>
    <dbReference type="NCBI Taxonomy" id="1981099"/>
    <lineage>
        <taxon>Bacteria</taxon>
        <taxon>Pseudomonadati</taxon>
        <taxon>Pseudomonadota</taxon>
        <taxon>Alphaproteobacteria</taxon>
        <taxon>Rhodospirillales</taxon>
        <taxon>Azospirillaceae</taxon>
        <taxon>Niveispirillum</taxon>
    </lineage>
</organism>
<evidence type="ECO:0000256" key="7">
    <source>
        <dbReference type="ARBA" id="ARBA00022989"/>
    </source>
</evidence>
<sequence length="228" mass="24082">MLIEYLPILLDGLLTTLSVSLVSLAIASLFGLAGALAKLSSGRGARAVAGTYTTLIRSIPDLVLMLALFYGGQALVNDIGLRLGWDYIDVDPFLAGSLTLGFIYGAYLTETFRGAFLSIPKGQAEAGLAYGMSGVQVLCHITLPQMIRHAIPGFANNWLVMVKASALVSIIGLDDMVHRASLATAATAQPFTFYAAVAAIYLVVTTVSILALGQVEKRFSLGVRKAVL</sequence>
<dbReference type="AlphaFoldDB" id="A0A255YR38"/>
<feature type="transmembrane region" description="Helical" evidence="9">
    <location>
        <begin position="12"/>
        <end position="37"/>
    </location>
</feature>
<dbReference type="OrthoDB" id="9815029at2"/>
<dbReference type="InterPro" id="IPR000515">
    <property type="entry name" value="MetI-like"/>
</dbReference>
<feature type="transmembrane region" description="Helical" evidence="9">
    <location>
        <begin position="49"/>
        <end position="72"/>
    </location>
</feature>
<evidence type="ECO:0000256" key="5">
    <source>
        <dbReference type="ARBA" id="ARBA00022519"/>
    </source>
</evidence>
<dbReference type="SUPFAM" id="SSF161098">
    <property type="entry name" value="MetI-like"/>
    <property type="match status" value="1"/>
</dbReference>
<dbReference type="PANTHER" id="PTHR30133:SF4">
    <property type="entry name" value="ARGININE_ORNITHINE TRANSPORT PROTEIN AOTQ"/>
    <property type="match status" value="1"/>
</dbReference>
<dbReference type="InterPro" id="IPR035906">
    <property type="entry name" value="MetI-like_sf"/>
</dbReference>
<feature type="transmembrane region" description="Helical" evidence="9">
    <location>
        <begin position="193"/>
        <end position="215"/>
    </location>
</feature>
<feature type="domain" description="ABC transmembrane type-1" evidence="10">
    <location>
        <begin position="13"/>
        <end position="212"/>
    </location>
</feature>
<protein>
    <submittedName>
        <fullName evidence="11">ABC transporter</fullName>
    </submittedName>
</protein>
<dbReference type="PANTHER" id="PTHR30133">
    <property type="entry name" value="CATIONIC AMINO ACID TRANSPORTER, MEMBRANE COMPONENT"/>
    <property type="match status" value="1"/>
</dbReference>
<dbReference type="PROSITE" id="PS50928">
    <property type="entry name" value="ABC_TM1"/>
    <property type="match status" value="1"/>
</dbReference>
<evidence type="ECO:0000256" key="8">
    <source>
        <dbReference type="ARBA" id="ARBA00023136"/>
    </source>
</evidence>
<comment type="similarity">
    <text evidence="2">Belongs to the binding-protein-dependent transport system permease family. HisMQ subfamily.</text>
</comment>
<reference evidence="11 12" key="1">
    <citation type="submission" date="2017-07" db="EMBL/GenBank/DDBJ databases">
        <title>Niveispirillum cyanobacteriorum sp. nov., isolated from cyanobacterial aggregates in a eutrophic lake.</title>
        <authorList>
            <person name="Cai H."/>
        </authorList>
    </citation>
    <scope>NUCLEOTIDE SEQUENCE [LARGE SCALE GENOMIC DNA]</scope>
    <source>
        <strain evidence="12">TH1-14</strain>
    </source>
</reference>
<keyword evidence="3 9" id="KW-0813">Transport</keyword>
<dbReference type="GO" id="GO:0043190">
    <property type="term" value="C:ATP-binding cassette (ABC) transporter complex"/>
    <property type="evidence" value="ECO:0007669"/>
    <property type="project" value="InterPro"/>
</dbReference>
<feature type="transmembrane region" description="Helical" evidence="9">
    <location>
        <begin position="92"/>
        <end position="109"/>
    </location>
</feature>
<dbReference type="Proteomes" id="UP000216998">
    <property type="component" value="Unassembled WGS sequence"/>
</dbReference>
<dbReference type="EMBL" id="NOXU01000032">
    <property type="protein sequence ID" value="OYQ31673.1"/>
    <property type="molecule type" value="Genomic_DNA"/>
</dbReference>
<evidence type="ECO:0000259" key="10">
    <source>
        <dbReference type="PROSITE" id="PS50928"/>
    </source>
</evidence>
<keyword evidence="5" id="KW-0997">Cell inner membrane</keyword>
<keyword evidence="12" id="KW-1185">Reference proteome</keyword>
<keyword evidence="8 9" id="KW-0472">Membrane</keyword>
<keyword evidence="4" id="KW-1003">Cell membrane</keyword>
<keyword evidence="7 9" id="KW-1133">Transmembrane helix</keyword>
<evidence type="ECO:0000256" key="1">
    <source>
        <dbReference type="ARBA" id="ARBA00004429"/>
    </source>
</evidence>
<dbReference type="InterPro" id="IPR010065">
    <property type="entry name" value="AA_ABC_transptr_permease_3TM"/>
</dbReference>
<evidence type="ECO:0000256" key="4">
    <source>
        <dbReference type="ARBA" id="ARBA00022475"/>
    </source>
</evidence>
<dbReference type="CDD" id="cd06261">
    <property type="entry name" value="TM_PBP2"/>
    <property type="match status" value="1"/>
</dbReference>
<evidence type="ECO:0000256" key="6">
    <source>
        <dbReference type="ARBA" id="ARBA00022692"/>
    </source>
</evidence>
<evidence type="ECO:0000313" key="11">
    <source>
        <dbReference type="EMBL" id="OYQ31673.1"/>
    </source>
</evidence>
<proteinExistence type="inferred from homology"/>
<comment type="caution">
    <text evidence="11">The sequence shown here is derived from an EMBL/GenBank/DDBJ whole genome shotgun (WGS) entry which is preliminary data.</text>
</comment>
<dbReference type="NCBIfam" id="TIGR01726">
    <property type="entry name" value="HEQRo_perm_3TM"/>
    <property type="match status" value="1"/>
</dbReference>
<dbReference type="Pfam" id="PF00528">
    <property type="entry name" value="BPD_transp_1"/>
    <property type="match status" value="1"/>
</dbReference>
<comment type="subcellular location">
    <subcellularLocation>
        <location evidence="1">Cell inner membrane</location>
        <topology evidence="1">Multi-pass membrane protein</topology>
    </subcellularLocation>
    <subcellularLocation>
        <location evidence="9">Cell membrane</location>
        <topology evidence="9">Multi-pass membrane protein</topology>
    </subcellularLocation>
</comment>
<evidence type="ECO:0000313" key="12">
    <source>
        <dbReference type="Proteomes" id="UP000216998"/>
    </source>
</evidence>